<dbReference type="AlphaFoldDB" id="E1WZ48"/>
<dbReference type="eggNOG" id="COG3031">
    <property type="taxonomic scope" value="Bacteria"/>
</dbReference>
<organism evidence="2 3">
    <name type="scientific">Halobacteriovorax marinus (strain ATCC BAA-682 / DSM 15412 / SJ)</name>
    <name type="common">Bacteriovorax marinus</name>
    <dbReference type="NCBI Taxonomy" id="862908"/>
    <lineage>
        <taxon>Bacteria</taxon>
        <taxon>Pseudomonadati</taxon>
        <taxon>Bdellovibrionota</taxon>
        <taxon>Bacteriovoracia</taxon>
        <taxon>Bacteriovoracales</taxon>
        <taxon>Halobacteriovoraceae</taxon>
        <taxon>Halobacteriovorax</taxon>
    </lineage>
</organism>
<dbReference type="EMBL" id="FQ312005">
    <property type="protein sequence ID" value="CBW26145.1"/>
    <property type="molecule type" value="Genomic_DNA"/>
</dbReference>
<protein>
    <submittedName>
        <fullName evidence="2">General secretion pathway protein C</fullName>
    </submittedName>
</protein>
<dbReference type="PATRIC" id="fig|862908.3.peg.1210"/>
<sequence length="550" mass="62744">MTKKKNGIFSKIKSKFSKQDEDEFEEDIYEEVDEEEYIDDDFEESTGDIAVDPEALEMQALKDEEDQDLEESDLPPQIDEASCEQVSFSEEQEDDDIEDMLNSRPAVEEEEDSEDDEEDEEVFVAQEFKISDEEKEELEDLDAPLQEFNPARDQEDEELEHFDDDYEDEFYEDPKPSVSQRFMAFLANVKDKVPSRESFSLRRSHNSDEEEFESVASSTPALMKVQEKFNLSNLTWNGFVEKTFSPDSRQDIHRTFLTCMILGCSYFGGKIIATGISSKLETQTKKPRAATGIYTPRARVAVLKIEKSNLFNTKDPSLDGVKPIEKPKVDENLVCKSADRKSQLGIKLVNTIVLQDSVKSIASVQVRGKNQILDIREGEKINNDAEIGKIDRLRVVFKNLKTGDCEYVESQSKEPRVKNPINVVSASKGKNLLNKYKDSRIQNVGNTFKIQKKVRDEMLGNISEVLTQARAIQIKNPDGTLAFKMTEIVPGSIYSKLNIQEGDTITAINGKKFSNLNEIMNLFGKIKDIDRFELSVRRDGSTQNLEYNFE</sequence>
<dbReference type="STRING" id="862908.BMS_1271"/>
<evidence type="ECO:0000313" key="2">
    <source>
        <dbReference type="EMBL" id="CBW26145.1"/>
    </source>
</evidence>
<dbReference type="Gene3D" id="2.30.42.10">
    <property type="match status" value="1"/>
</dbReference>
<dbReference type="InterPro" id="IPR036034">
    <property type="entry name" value="PDZ_sf"/>
</dbReference>
<feature type="compositionally biased region" description="Acidic residues" evidence="1">
    <location>
        <begin position="90"/>
        <end position="99"/>
    </location>
</feature>
<dbReference type="OrthoDB" id="341285at2"/>
<dbReference type="SUPFAM" id="SSF50156">
    <property type="entry name" value="PDZ domain-like"/>
    <property type="match status" value="1"/>
</dbReference>
<name>E1WZ48_HALMS</name>
<feature type="compositionally biased region" description="Acidic residues" evidence="1">
    <location>
        <begin position="63"/>
        <end position="73"/>
    </location>
</feature>
<dbReference type="RefSeq" id="WP_014243929.1">
    <property type="nucleotide sequence ID" value="NC_016620.1"/>
</dbReference>
<keyword evidence="3" id="KW-1185">Reference proteome</keyword>
<feature type="compositionally biased region" description="Acidic residues" evidence="1">
    <location>
        <begin position="108"/>
        <end position="121"/>
    </location>
</feature>
<dbReference type="HOGENOM" id="CLU_495002_0_0_7"/>
<gene>
    <name evidence="2" type="ordered locus">BMS_1271</name>
</gene>
<dbReference type="KEGG" id="bmx:BMS_1271"/>
<accession>E1WZ48</accession>
<feature type="region of interest" description="Disordered" evidence="1">
    <location>
        <begin position="59"/>
        <end position="121"/>
    </location>
</feature>
<evidence type="ECO:0000313" key="3">
    <source>
        <dbReference type="Proteomes" id="UP000008963"/>
    </source>
</evidence>
<evidence type="ECO:0000256" key="1">
    <source>
        <dbReference type="SAM" id="MobiDB-lite"/>
    </source>
</evidence>
<proteinExistence type="predicted"/>
<dbReference type="Proteomes" id="UP000008963">
    <property type="component" value="Chromosome"/>
</dbReference>
<reference evidence="3" key="1">
    <citation type="journal article" date="2013" name="ISME J.">
        <title>A small predatory core genome in the divergent marine Bacteriovorax marinus SJ and the terrestrial Bdellovibrio bacteriovorus.</title>
        <authorList>
            <person name="Crossman L.C."/>
            <person name="Chen H."/>
            <person name="Cerdeno-Tarraga A.M."/>
            <person name="Brooks K."/>
            <person name="Quail M.A."/>
            <person name="Pineiro S.A."/>
            <person name="Hobley L."/>
            <person name="Sockett R.E."/>
            <person name="Bentley S.D."/>
            <person name="Parkhill J."/>
            <person name="Williams H.N."/>
            <person name="Stine O.C."/>
        </authorList>
    </citation>
    <scope>NUCLEOTIDE SEQUENCE [LARGE SCALE GENOMIC DNA]</scope>
    <source>
        <strain evidence="3">ATCC BAA-682 / DSM 15412 / SJ</strain>
    </source>
</reference>